<dbReference type="RefSeq" id="WP_170849391.1">
    <property type="nucleotide sequence ID" value="NZ_FNYQ01000061.1"/>
</dbReference>
<reference evidence="2 3" key="1">
    <citation type="submission" date="2016-10" db="EMBL/GenBank/DDBJ databases">
        <authorList>
            <person name="de Groot N.N."/>
        </authorList>
    </citation>
    <scope>NUCLEOTIDE SEQUENCE [LARGE SCALE GENOMIC DNA]</scope>
    <source>
        <strain evidence="2 3">DSM 373</strain>
    </source>
</reference>
<evidence type="ECO:0000313" key="3">
    <source>
        <dbReference type="Proteomes" id="UP000199250"/>
    </source>
</evidence>
<dbReference type="Proteomes" id="UP000199250">
    <property type="component" value="Unassembled WGS sequence"/>
</dbReference>
<dbReference type="GO" id="GO:0019068">
    <property type="term" value="P:virion assembly"/>
    <property type="evidence" value="ECO:0007669"/>
    <property type="project" value="InterPro"/>
</dbReference>
<dbReference type="NCBIfam" id="TIGR01539">
    <property type="entry name" value="portal_lambda"/>
    <property type="match status" value="1"/>
</dbReference>
<sequence length="549" mass="61286">MTKPVTILGPDGNPLPPMQPSRGKMLAPGGGAPYDAADAFGEHVAAWRPYLYSPDGELNMYRDRIVARVRDLVRNDGWASGAVTRILDNAIGGHFRPLIKPDWRALKAYTGNKAFDATWAHEFSQVASANWRSWAFDQGRYCDAQRKLTIVQLLRLGFRHKLIDGDSLIQVCWIPERIGMGRARYATAMQLIDPDRLSNPQQQFDSNTSRGGVAVDQFGAAVGYWIRRAHQGDWWAAADSVTWEYIPREDQYGRPYIIHDFDSDRAGQHRGGAGIFTPVLQRMKMLAKYDSVELDAAVINSIFGAYIESPFDHSLVADAVGDETDLSAYQVERSNYHAERKTMLGEARVPILFPGEKINMVAAERPNANFAAFEKSFLRNFASATGLSAQQMSHDWSDTNYSSARGALLEAYKTLTRRRNDFASNTAQPILCCFLEESMEVDDYPLPGGAPSFMECRSMYSRAEWMGPARGWIDPVAEKQGAVLGMDAGLSTLQQECMEQGLDYEEVLEQRKREIDKFSELGIPPPTWAGMQVPGYVPASQTITKPEPT</sequence>
<dbReference type="EMBL" id="FNYQ01000061">
    <property type="protein sequence ID" value="SEJ21487.1"/>
    <property type="molecule type" value="Genomic_DNA"/>
</dbReference>
<dbReference type="Pfam" id="PF05136">
    <property type="entry name" value="Phage_portal_2"/>
    <property type="match status" value="1"/>
</dbReference>
<proteinExistence type="predicted"/>
<feature type="region of interest" description="Disordered" evidence="1">
    <location>
        <begin position="1"/>
        <end position="21"/>
    </location>
</feature>
<gene>
    <name evidence="2" type="ORF">SAMN04244572_03141</name>
</gene>
<evidence type="ECO:0000313" key="2">
    <source>
        <dbReference type="EMBL" id="SEJ21487.1"/>
    </source>
</evidence>
<protein>
    <submittedName>
        <fullName evidence="2">Phage portal protein, lambda family</fullName>
    </submittedName>
</protein>
<dbReference type="AlphaFoldDB" id="A0A1H6X4I6"/>
<dbReference type="InterPro" id="IPR006429">
    <property type="entry name" value="Phage_lambda_portal"/>
</dbReference>
<name>A0A1H6X4I6_9GAMM</name>
<organism evidence="2 3">
    <name type="scientific">Azotobacter beijerinckii</name>
    <dbReference type="NCBI Taxonomy" id="170623"/>
    <lineage>
        <taxon>Bacteria</taxon>
        <taxon>Pseudomonadati</taxon>
        <taxon>Pseudomonadota</taxon>
        <taxon>Gammaproteobacteria</taxon>
        <taxon>Pseudomonadales</taxon>
        <taxon>Pseudomonadaceae</taxon>
        <taxon>Azotobacter</taxon>
    </lineage>
</organism>
<dbReference type="GO" id="GO:0005198">
    <property type="term" value="F:structural molecule activity"/>
    <property type="evidence" value="ECO:0007669"/>
    <property type="project" value="InterPro"/>
</dbReference>
<evidence type="ECO:0000256" key="1">
    <source>
        <dbReference type="SAM" id="MobiDB-lite"/>
    </source>
</evidence>
<accession>A0A1H6X4I6</accession>